<protein>
    <submittedName>
        <fullName evidence="5">FAD-dependent oxidoreductase</fullName>
    </submittedName>
</protein>
<dbReference type="GO" id="GO:0051536">
    <property type="term" value="F:iron-sulfur cluster binding"/>
    <property type="evidence" value="ECO:0007669"/>
    <property type="project" value="UniProtKB-KW"/>
</dbReference>
<dbReference type="InterPro" id="IPR017896">
    <property type="entry name" value="4Fe4S_Fe-S-bd"/>
</dbReference>
<dbReference type="InterPro" id="IPR017900">
    <property type="entry name" value="4Fe4S_Fe_S_CS"/>
</dbReference>
<dbReference type="Gene3D" id="3.50.50.60">
    <property type="entry name" value="FAD/NAD(P)-binding domain"/>
    <property type="match status" value="3"/>
</dbReference>
<dbReference type="Gene3D" id="1.10.1060.10">
    <property type="entry name" value="Alpha-helical ferredoxin"/>
    <property type="match status" value="1"/>
</dbReference>
<dbReference type="SUPFAM" id="SSF54862">
    <property type="entry name" value="4Fe-4S ferredoxins"/>
    <property type="match status" value="1"/>
</dbReference>
<keyword evidence="3" id="KW-0411">Iron-sulfur</keyword>
<dbReference type="InterPro" id="IPR028261">
    <property type="entry name" value="DPD_II"/>
</dbReference>
<keyword evidence="2" id="KW-0408">Iron</keyword>
<dbReference type="PANTHER" id="PTHR42783">
    <property type="entry name" value="GLUTAMATE SYNTHASE [NADPH] SMALL CHAIN"/>
    <property type="match status" value="1"/>
</dbReference>
<dbReference type="Pfam" id="PF00037">
    <property type="entry name" value="Fer4"/>
    <property type="match status" value="1"/>
</dbReference>
<organism evidence="5">
    <name type="scientific">Thermosulfurimonas dismutans</name>
    <dbReference type="NCBI Taxonomy" id="999894"/>
    <lineage>
        <taxon>Bacteria</taxon>
        <taxon>Pseudomonadati</taxon>
        <taxon>Thermodesulfobacteriota</taxon>
        <taxon>Thermodesulfobacteria</taxon>
        <taxon>Thermodesulfobacteriales</taxon>
        <taxon>Thermodesulfobacteriaceae</taxon>
        <taxon>Thermosulfurimonas</taxon>
    </lineage>
</organism>
<dbReference type="PANTHER" id="PTHR42783:SF3">
    <property type="entry name" value="GLUTAMATE SYNTHASE [NADPH] SMALL CHAIN-RELATED"/>
    <property type="match status" value="1"/>
</dbReference>
<gene>
    <name evidence="5" type="ORF">ENJ40_09105</name>
</gene>
<feature type="domain" description="4Fe-4S ferredoxin-type" evidence="4">
    <location>
        <begin position="102"/>
        <end position="133"/>
    </location>
</feature>
<dbReference type="InterPro" id="IPR009051">
    <property type="entry name" value="Helical_ferredxn"/>
</dbReference>
<dbReference type="EMBL" id="DRMH01000125">
    <property type="protein sequence ID" value="HFC98592.1"/>
    <property type="molecule type" value="Genomic_DNA"/>
</dbReference>
<dbReference type="GO" id="GO:0016491">
    <property type="term" value="F:oxidoreductase activity"/>
    <property type="evidence" value="ECO:0007669"/>
    <property type="project" value="InterPro"/>
</dbReference>
<dbReference type="InterPro" id="IPR036188">
    <property type="entry name" value="FAD/NAD-bd_sf"/>
</dbReference>
<evidence type="ECO:0000259" key="4">
    <source>
        <dbReference type="PROSITE" id="PS51379"/>
    </source>
</evidence>
<evidence type="ECO:0000256" key="1">
    <source>
        <dbReference type="ARBA" id="ARBA00022723"/>
    </source>
</evidence>
<proteinExistence type="predicted"/>
<accession>A0A7C3CMC2</accession>
<dbReference type="PROSITE" id="PS00198">
    <property type="entry name" value="4FE4S_FER_1"/>
    <property type="match status" value="1"/>
</dbReference>
<reference evidence="5" key="1">
    <citation type="journal article" date="2020" name="mSystems">
        <title>Genome- and Community-Level Interaction Insights into Carbon Utilization and Element Cycling Functions of Hydrothermarchaeota in Hydrothermal Sediment.</title>
        <authorList>
            <person name="Zhou Z."/>
            <person name="Liu Y."/>
            <person name="Xu W."/>
            <person name="Pan J."/>
            <person name="Luo Z.H."/>
            <person name="Li M."/>
        </authorList>
    </citation>
    <scope>NUCLEOTIDE SEQUENCE [LARGE SCALE GENOMIC DNA]</scope>
    <source>
        <strain evidence="5">HyVt-483</strain>
    </source>
</reference>
<dbReference type="Pfam" id="PF14691">
    <property type="entry name" value="Fer4_20"/>
    <property type="match status" value="1"/>
</dbReference>
<sequence>MGNELSSRYDCVVIGGGIAGMETALLLGDMGFECLLVEKEASIGGKMILLSKVFPTLDCASCIATPKMAAVQNHPRVTLLTYATVESIAPREDGRLEVEITRRPTFVDPSRCTGCGQCEKVCTVARPDQFNQGLVARRAIYIPFPQAVPKKAVIERRGLSPCSAACPAGLKPHGYVALIRKGRLERALHSILREAPLPGVLGRVCYAPCETRCTRGKKGQSIPLRALKRFVAENLPREERFLPEKKIPKKVAVVGSGPSGLSCAYFLARKGLEVVIFERDEAPGGLLRYGIPTWRLPREILDQDLEDIKALGVKIVTGKEIRSLRSLREEGFEAVYLATGSLKPRTLGIPGEDLPGVYAALSFLRSYNTGKPPELSGKKVAVIGGGNVALDCARTALRCGAGEVTVIYRRDREHMPAHSFEVEEALAEGVKFLFRRAPLEFRGRERLEEILLAEVRLGEKDETGRARPVVDPSRTETFRADAVILAIGFQPEAIFRDEGFSYHPDGRLKVDPETLATNVEGVFAGGDCVTGPYMVANAVGAGKRAAYHIYRYLTGEEPRDIDLAPEVGRGDKAARVRLKAPVAYSSVFGENPVPEQAIEAAGRCLDCAVCSSCKECVETCPAGAIDLNMKPQKIRLKAGAVLIATGFRLFDPSSRPLTGYAHYPNVITAMQMERLLAPTRPYNAVLRPGDGKVPGNIGIVLCAGSRDQAAGNPWCSRICCMYSLKQAQLILGAIPIAEVTIYYIDLRAFGKGYEEFLQQAAGMGVHLVKGRVARIDELENGDLVVYYEDMEGRGGVRKARHELVILAVGALANPELRKCVREDLQLDEAGFFREIEPVREPCVTSVPGLFVAGAASGPKDIPDCVLHAGAAAAQIAAYLRSLGSEGA</sequence>
<dbReference type="SUPFAM" id="SSF51971">
    <property type="entry name" value="Nucleotide-binding domain"/>
    <property type="match status" value="2"/>
</dbReference>
<keyword evidence="1" id="KW-0479">Metal-binding</keyword>
<dbReference type="Proteomes" id="UP000886043">
    <property type="component" value="Unassembled WGS sequence"/>
</dbReference>
<dbReference type="AlphaFoldDB" id="A0A7C3CMC2"/>
<name>A0A7C3CMC2_9BACT</name>
<dbReference type="SUPFAM" id="SSF51905">
    <property type="entry name" value="FAD/NAD(P)-binding domain"/>
    <property type="match status" value="2"/>
</dbReference>
<evidence type="ECO:0000256" key="2">
    <source>
        <dbReference type="ARBA" id="ARBA00023004"/>
    </source>
</evidence>
<feature type="domain" description="4Fe-4S ferredoxin-type" evidence="4">
    <location>
        <begin position="601"/>
        <end position="630"/>
    </location>
</feature>
<evidence type="ECO:0000256" key="3">
    <source>
        <dbReference type="ARBA" id="ARBA00023014"/>
    </source>
</evidence>
<comment type="caution">
    <text evidence="5">The sequence shown here is derived from an EMBL/GenBank/DDBJ whole genome shotgun (WGS) entry which is preliminary data.</text>
</comment>
<dbReference type="Pfam" id="PF13450">
    <property type="entry name" value="NAD_binding_8"/>
    <property type="match status" value="1"/>
</dbReference>
<evidence type="ECO:0000313" key="5">
    <source>
        <dbReference type="EMBL" id="HFC98592.1"/>
    </source>
</evidence>
<dbReference type="SUPFAM" id="SSF46548">
    <property type="entry name" value="alpha-helical ferredoxin"/>
    <property type="match status" value="1"/>
</dbReference>
<dbReference type="PRINTS" id="PR00419">
    <property type="entry name" value="ADXRDTASE"/>
</dbReference>
<dbReference type="PROSITE" id="PS51379">
    <property type="entry name" value="4FE4S_FER_2"/>
    <property type="match status" value="2"/>
</dbReference>
<dbReference type="GO" id="GO:0046872">
    <property type="term" value="F:metal ion binding"/>
    <property type="evidence" value="ECO:0007669"/>
    <property type="project" value="UniProtKB-KW"/>
</dbReference>
<dbReference type="InterPro" id="IPR023753">
    <property type="entry name" value="FAD/NAD-binding_dom"/>
</dbReference>
<dbReference type="Gene3D" id="3.40.50.720">
    <property type="entry name" value="NAD(P)-binding Rossmann-like Domain"/>
    <property type="match status" value="1"/>
</dbReference>
<dbReference type="Pfam" id="PF07992">
    <property type="entry name" value="Pyr_redox_2"/>
    <property type="match status" value="1"/>
</dbReference>